<evidence type="ECO:0000256" key="6">
    <source>
        <dbReference type="ARBA" id="ARBA00023002"/>
    </source>
</evidence>
<evidence type="ECO:0000256" key="4">
    <source>
        <dbReference type="ARBA" id="ARBA00022723"/>
    </source>
</evidence>
<dbReference type="InterPro" id="IPR002328">
    <property type="entry name" value="ADH_Zn_CS"/>
</dbReference>
<evidence type="ECO:0000256" key="7">
    <source>
        <dbReference type="ARBA" id="ARBA00023027"/>
    </source>
</evidence>
<dbReference type="Pfam" id="PF08240">
    <property type="entry name" value="ADH_N"/>
    <property type="match status" value="1"/>
</dbReference>
<keyword evidence="7" id="KW-0520">NAD</keyword>
<comment type="cofactor">
    <cofactor evidence="1 8">
        <name>Zn(2+)</name>
        <dbReference type="ChEBI" id="CHEBI:29105"/>
    </cofactor>
</comment>
<keyword evidence="12" id="KW-1185">Reference proteome</keyword>
<sequence length="387" mass="40267">MMAGIPVLAATAPLDSRDVCLEPPAVAMVWTGPDRPHETVAVPGVVLRRGETLVAIELAMACASDAQVVTGHRAQRPPLVLGHEFVGRVVDVADGVRAVDGATVSIGDRIVWSATVGCRDCDRCRRGLPQRCRALIAYGHERLQPRWELTGGFATHAHLRPGTAIVRVGETLPAEVLAPATCGTATAWAALESADEVLDVNGAAMLVLGAGLVGITACAMASDRGATVVVADPDPARRALAARFGAARTVDPDAPGAIDDALAGIGAPEYEIVLEASGAARAQRAAVDTVGVGGVVVLVGAPSAEALAVDAERLVRELITIRGVQDYAPRHLDRAVGYLRERGTAHPFLELVNARYPLAQIDQALAAAAAGTSVRVAVDPRDARRRR</sequence>
<accession>A0A917MLG8</accession>
<dbReference type="PANTHER" id="PTHR42940:SF3">
    <property type="entry name" value="ALCOHOL DEHYDROGENASE 1-RELATED"/>
    <property type="match status" value="1"/>
</dbReference>
<reference evidence="11" key="1">
    <citation type="journal article" date="2014" name="Int. J. Syst. Evol. Microbiol.">
        <title>Complete genome sequence of Corynebacterium casei LMG S-19264T (=DSM 44701T), isolated from a smear-ripened cheese.</title>
        <authorList>
            <consortium name="US DOE Joint Genome Institute (JGI-PGF)"/>
            <person name="Walter F."/>
            <person name="Albersmeier A."/>
            <person name="Kalinowski J."/>
            <person name="Ruckert C."/>
        </authorList>
    </citation>
    <scope>NUCLEOTIDE SEQUENCE</scope>
    <source>
        <strain evidence="11">CGMCC 1.15794</strain>
    </source>
</reference>
<dbReference type="GO" id="GO:0004022">
    <property type="term" value="F:alcohol dehydrogenase (NAD+) activity"/>
    <property type="evidence" value="ECO:0007669"/>
    <property type="project" value="UniProtKB-EC"/>
</dbReference>
<name>A0A917MLG8_9MICO</name>
<dbReference type="PANTHER" id="PTHR42940">
    <property type="entry name" value="ALCOHOL DEHYDROGENASE 1-RELATED"/>
    <property type="match status" value="1"/>
</dbReference>
<dbReference type="Proteomes" id="UP000657592">
    <property type="component" value="Unassembled WGS sequence"/>
</dbReference>
<dbReference type="EMBL" id="BMJY01000005">
    <property type="protein sequence ID" value="GGH42543.1"/>
    <property type="molecule type" value="Genomic_DNA"/>
</dbReference>
<dbReference type="InterPro" id="IPR013154">
    <property type="entry name" value="ADH-like_N"/>
</dbReference>
<evidence type="ECO:0000259" key="10">
    <source>
        <dbReference type="Pfam" id="PF08240"/>
    </source>
</evidence>
<feature type="domain" description="Alcohol dehydrogenase-like C-terminal" evidence="9">
    <location>
        <begin position="213"/>
        <end position="327"/>
    </location>
</feature>
<evidence type="ECO:0000256" key="1">
    <source>
        <dbReference type="ARBA" id="ARBA00001947"/>
    </source>
</evidence>
<dbReference type="NCBIfam" id="TIGR03366">
    <property type="entry name" value="HpnZ_proposed"/>
    <property type="match status" value="1"/>
</dbReference>
<keyword evidence="5 8" id="KW-0862">Zinc</keyword>
<keyword evidence="4 8" id="KW-0479">Metal-binding</keyword>
<keyword evidence="6" id="KW-0560">Oxidoreductase</keyword>
<dbReference type="Pfam" id="PF00107">
    <property type="entry name" value="ADH_zinc_N"/>
    <property type="match status" value="1"/>
</dbReference>
<evidence type="ECO:0000256" key="3">
    <source>
        <dbReference type="ARBA" id="ARBA00013190"/>
    </source>
</evidence>
<dbReference type="GO" id="GO:0005737">
    <property type="term" value="C:cytoplasm"/>
    <property type="evidence" value="ECO:0007669"/>
    <property type="project" value="TreeGrafter"/>
</dbReference>
<dbReference type="EC" id="1.1.1.1" evidence="3"/>
<dbReference type="InterPro" id="IPR017743">
    <property type="entry name" value="ADH_phosphonate_catab-assoc"/>
</dbReference>
<dbReference type="Gene3D" id="3.40.50.720">
    <property type="entry name" value="NAD(P)-binding Rossmann-like Domain"/>
    <property type="match status" value="1"/>
</dbReference>
<dbReference type="InterPro" id="IPR036291">
    <property type="entry name" value="NAD(P)-bd_dom_sf"/>
</dbReference>
<comment type="similarity">
    <text evidence="2 8">Belongs to the zinc-containing alcohol dehydrogenase family.</text>
</comment>
<dbReference type="InterPro" id="IPR013149">
    <property type="entry name" value="ADH-like_C"/>
</dbReference>
<dbReference type="InterPro" id="IPR011032">
    <property type="entry name" value="GroES-like_sf"/>
</dbReference>
<proteinExistence type="inferred from homology"/>
<reference evidence="11" key="2">
    <citation type="submission" date="2020-09" db="EMBL/GenBank/DDBJ databases">
        <authorList>
            <person name="Sun Q."/>
            <person name="Zhou Y."/>
        </authorList>
    </citation>
    <scope>NUCLEOTIDE SEQUENCE</scope>
    <source>
        <strain evidence="11">CGMCC 1.15794</strain>
    </source>
</reference>
<dbReference type="AlphaFoldDB" id="A0A917MLG8"/>
<gene>
    <name evidence="11" type="ORF">GCM10010921_15840</name>
</gene>
<dbReference type="SUPFAM" id="SSF50129">
    <property type="entry name" value="GroES-like"/>
    <property type="match status" value="1"/>
</dbReference>
<feature type="domain" description="Alcohol dehydrogenase-like N-terminal" evidence="10">
    <location>
        <begin position="49"/>
        <end position="160"/>
    </location>
</feature>
<dbReference type="SUPFAM" id="SSF51735">
    <property type="entry name" value="NAD(P)-binding Rossmann-fold domains"/>
    <property type="match status" value="1"/>
</dbReference>
<protein>
    <recommendedName>
        <fullName evidence="3">alcohol dehydrogenase</fullName>
        <ecNumber evidence="3">1.1.1.1</ecNumber>
    </recommendedName>
</protein>
<dbReference type="PROSITE" id="PS00059">
    <property type="entry name" value="ADH_ZINC"/>
    <property type="match status" value="1"/>
</dbReference>
<evidence type="ECO:0000256" key="5">
    <source>
        <dbReference type="ARBA" id="ARBA00022833"/>
    </source>
</evidence>
<evidence type="ECO:0000256" key="8">
    <source>
        <dbReference type="RuleBase" id="RU361277"/>
    </source>
</evidence>
<organism evidence="11 12">
    <name type="scientific">Microbacterium album</name>
    <dbReference type="NCBI Taxonomy" id="2053191"/>
    <lineage>
        <taxon>Bacteria</taxon>
        <taxon>Bacillati</taxon>
        <taxon>Actinomycetota</taxon>
        <taxon>Actinomycetes</taxon>
        <taxon>Micrococcales</taxon>
        <taxon>Microbacteriaceae</taxon>
        <taxon>Microbacterium</taxon>
    </lineage>
</organism>
<comment type="caution">
    <text evidence="11">The sequence shown here is derived from an EMBL/GenBank/DDBJ whole genome shotgun (WGS) entry which is preliminary data.</text>
</comment>
<dbReference type="GO" id="GO:0008270">
    <property type="term" value="F:zinc ion binding"/>
    <property type="evidence" value="ECO:0007669"/>
    <property type="project" value="InterPro"/>
</dbReference>
<evidence type="ECO:0000259" key="9">
    <source>
        <dbReference type="Pfam" id="PF00107"/>
    </source>
</evidence>
<evidence type="ECO:0000313" key="12">
    <source>
        <dbReference type="Proteomes" id="UP000657592"/>
    </source>
</evidence>
<evidence type="ECO:0000313" key="11">
    <source>
        <dbReference type="EMBL" id="GGH42543.1"/>
    </source>
</evidence>
<dbReference type="Gene3D" id="3.90.180.10">
    <property type="entry name" value="Medium-chain alcohol dehydrogenases, catalytic domain"/>
    <property type="match status" value="1"/>
</dbReference>
<evidence type="ECO:0000256" key="2">
    <source>
        <dbReference type="ARBA" id="ARBA00008072"/>
    </source>
</evidence>